<dbReference type="Pfam" id="PF00665">
    <property type="entry name" value="rve"/>
    <property type="match status" value="1"/>
</dbReference>
<dbReference type="Pfam" id="PF13276">
    <property type="entry name" value="HTH_21"/>
    <property type="match status" value="1"/>
</dbReference>
<dbReference type="GO" id="GO:0003676">
    <property type="term" value="F:nucleic acid binding"/>
    <property type="evidence" value="ECO:0007669"/>
    <property type="project" value="InterPro"/>
</dbReference>
<reference evidence="3" key="1">
    <citation type="submission" date="2018-06" db="EMBL/GenBank/DDBJ databases">
        <authorList>
            <person name="Cea G.-C."/>
            <person name="William W."/>
        </authorList>
    </citation>
    <scope>NUCLEOTIDE SEQUENCE [LARGE SCALE GENOMIC DNA]</scope>
    <source>
        <strain evidence="3">DB21MT-2</strain>
    </source>
</reference>
<dbReference type="InterPro" id="IPR001584">
    <property type="entry name" value="Integrase_cat-core"/>
</dbReference>
<dbReference type="InterPro" id="IPR025948">
    <property type="entry name" value="HTH-like_dom"/>
</dbReference>
<dbReference type="SUPFAM" id="SSF53098">
    <property type="entry name" value="Ribonuclease H-like"/>
    <property type="match status" value="1"/>
</dbReference>
<dbReference type="NCBIfam" id="NF033516">
    <property type="entry name" value="transpos_IS3"/>
    <property type="match status" value="1"/>
</dbReference>
<dbReference type="InterPro" id="IPR048020">
    <property type="entry name" value="Transpos_IS3"/>
</dbReference>
<dbReference type="InterPro" id="IPR012337">
    <property type="entry name" value="RNaseH-like_sf"/>
</dbReference>
<dbReference type="PROSITE" id="PS50994">
    <property type="entry name" value="INTEGRASE"/>
    <property type="match status" value="1"/>
</dbReference>
<feature type="domain" description="Integrase catalytic" evidence="1">
    <location>
        <begin position="107"/>
        <end position="270"/>
    </location>
</feature>
<dbReference type="EMBL" id="LS483452">
    <property type="protein sequence ID" value="SQH77468.1"/>
    <property type="molecule type" value="Genomic_DNA"/>
</dbReference>
<dbReference type="Pfam" id="PF13333">
    <property type="entry name" value="rve_2"/>
    <property type="match status" value="1"/>
</dbReference>
<name>A0A330M5R1_9GAMM</name>
<proteinExistence type="predicted"/>
<dbReference type="PANTHER" id="PTHR46889:SF4">
    <property type="entry name" value="TRANSPOSASE INSO FOR INSERTION SEQUENCE ELEMENT IS911B-RELATED"/>
    <property type="match status" value="1"/>
</dbReference>
<evidence type="ECO:0000259" key="1">
    <source>
        <dbReference type="PROSITE" id="PS50994"/>
    </source>
</evidence>
<gene>
    <name evidence="2" type="ORF">SHEWBE_3505</name>
</gene>
<dbReference type="InterPro" id="IPR050900">
    <property type="entry name" value="Transposase_IS3/IS150/IS904"/>
</dbReference>
<dbReference type="KEGG" id="sbk:SHEWBE_3505"/>
<accession>A0A330M5R1</accession>
<protein>
    <submittedName>
        <fullName evidence="2">Transposase</fullName>
    </submittedName>
</protein>
<organism evidence="2 3">
    <name type="scientific">Shewanella benthica</name>
    <dbReference type="NCBI Taxonomy" id="43661"/>
    <lineage>
        <taxon>Bacteria</taxon>
        <taxon>Pseudomonadati</taxon>
        <taxon>Pseudomonadota</taxon>
        <taxon>Gammaproteobacteria</taxon>
        <taxon>Alteromonadales</taxon>
        <taxon>Shewanellaceae</taxon>
        <taxon>Shewanella</taxon>
    </lineage>
</organism>
<dbReference type="PANTHER" id="PTHR46889">
    <property type="entry name" value="TRANSPOSASE INSF FOR INSERTION SEQUENCE IS3B-RELATED"/>
    <property type="match status" value="1"/>
</dbReference>
<dbReference type="Proteomes" id="UP000250123">
    <property type="component" value="Chromosome SHEWBE"/>
</dbReference>
<evidence type="ECO:0000313" key="2">
    <source>
        <dbReference type="EMBL" id="SQH77468.1"/>
    </source>
</evidence>
<dbReference type="AlphaFoldDB" id="A0A330M5R1"/>
<dbReference type="Gene3D" id="3.30.420.10">
    <property type="entry name" value="Ribonuclease H-like superfamily/Ribonuclease H"/>
    <property type="match status" value="1"/>
</dbReference>
<evidence type="ECO:0000313" key="3">
    <source>
        <dbReference type="Proteomes" id="UP000250123"/>
    </source>
</evidence>
<dbReference type="GO" id="GO:0015074">
    <property type="term" value="P:DNA integration"/>
    <property type="evidence" value="ECO:0007669"/>
    <property type="project" value="InterPro"/>
</dbReference>
<dbReference type="InterPro" id="IPR036397">
    <property type="entry name" value="RNaseH_sf"/>
</dbReference>
<sequence>MVSLCDIFNLERSSYYYWLNVKDKPIDLDKARQLDMVKEFHQDSRGSAGARAIAAKLTENGEKVGRYKAASLMKDAGVESRQPGQHKYKAAPKEHVDIPNHLSREFAVTEPNQVWCGDITFIWAGTCWVYLAVVIDLFSRRVVGWSMSDSPNTELVAKALTMAYLIRGNPKGVMFHSDQGCQYTASKYRQLIWRYQLKQSMSRRGNCWDNAPMERVFRSLKSEWVPEQGYGSLDEAKTDIGEFLMGYYNKRRPHSYNGYLTPVESEARLAG</sequence>